<name>A0ABT3DBP6_9BACI</name>
<dbReference type="PROSITE" id="PS51257">
    <property type="entry name" value="PROKAR_LIPOPROTEIN"/>
    <property type="match status" value="1"/>
</dbReference>
<organism evidence="2 3">
    <name type="scientific">Metabacillus halosaccharovorans</name>
    <dbReference type="NCBI Taxonomy" id="930124"/>
    <lineage>
        <taxon>Bacteria</taxon>
        <taxon>Bacillati</taxon>
        <taxon>Bacillota</taxon>
        <taxon>Bacilli</taxon>
        <taxon>Bacillales</taxon>
        <taxon>Bacillaceae</taxon>
        <taxon>Metabacillus</taxon>
    </lineage>
</organism>
<protein>
    <recommendedName>
        <fullName evidence="4">Lipoprotein</fullName>
    </recommendedName>
</protein>
<evidence type="ECO:0008006" key="4">
    <source>
        <dbReference type="Google" id="ProtNLM"/>
    </source>
</evidence>
<feature type="coiled-coil region" evidence="1">
    <location>
        <begin position="25"/>
        <end position="66"/>
    </location>
</feature>
<reference evidence="2 3" key="1">
    <citation type="submission" date="2022-10" db="EMBL/GenBank/DDBJ databases">
        <title>Draft genome assembly of moderately radiation resistant bacterium Metabacillus halosaccharovorans.</title>
        <authorList>
            <person name="Pal S."/>
            <person name="Gopinathan A."/>
        </authorList>
    </citation>
    <scope>NUCLEOTIDE SEQUENCE [LARGE SCALE GENOMIC DNA]</scope>
    <source>
        <strain evidence="2 3">VITHBRA001</strain>
    </source>
</reference>
<accession>A0ABT3DBP6</accession>
<dbReference type="EMBL" id="JAOYEY010000019">
    <property type="protein sequence ID" value="MCV9884480.1"/>
    <property type="molecule type" value="Genomic_DNA"/>
</dbReference>
<keyword evidence="1" id="KW-0175">Coiled coil</keyword>
<dbReference type="RefSeq" id="WP_264141435.1">
    <property type="nucleotide sequence ID" value="NZ_JAOYEY010000019.1"/>
</dbReference>
<evidence type="ECO:0000256" key="1">
    <source>
        <dbReference type="SAM" id="Coils"/>
    </source>
</evidence>
<sequence length="76" mass="8721">MKKIFALLMVFTIIAVGCSNDKTSSEELSKEDAKLQEQINELKIENGKLKTENAKLKKQMELIKKQNQPNVENEKK</sequence>
<evidence type="ECO:0000313" key="3">
    <source>
        <dbReference type="Proteomes" id="UP001526147"/>
    </source>
</evidence>
<comment type="caution">
    <text evidence="2">The sequence shown here is derived from an EMBL/GenBank/DDBJ whole genome shotgun (WGS) entry which is preliminary data.</text>
</comment>
<evidence type="ECO:0000313" key="2">
    <source>
        <dbReference type="EMBL" id="MCV9884480.1"/>
    </source>
</evidence>
<keyword evidence="3" id="KW-1185">Reference proteome</keyword>
<dbReference type="Proteomes" id="UP001526147">
    <property type="component" value="Unassembled WGS sequence"/>
</dbReference>
<proteinExistence type="predicted"/>
<gene>
    <name evidence="2" type="ORF">OIH86_02305</name>
</gene>